<keyword evidence="5 9" id="KW-0560">Oxidoreductase</keyword>
<feature type="binding site" evidence="9">
    <location>
        <position position="268"/>
    </location>
    <ligand>
        <name>Fe cation</name>
        <dbReference type="ChEBI" id="CHEBI:24875"/>
        <label>2</label>
    </ligand>
</feature>
<evidence type="ECO:0000256" key="8">
    <source>
        <dbReference type="ARBA" id="ARBA00023256"/>
    </source>
</evidence>
<dbReference type="Gene3D" id="1.25.10.10">
    <property type="entry name" value="Leucine-rich Repeat Variant"/>
    <property type="match status" value="2"/>
</dbReference>
<dbReference type="Pfam" id="PF13646">
    <property type="entry name" value="HEAT_2"/>
    <property type="match status" value="2"/>
</dbReference>
<dbReference type="GO" id="GO:0019135">
    <property type="term" value="F:deoxyhypusine monooxygenase activity"/>
    <property type="evidence" value="ECO:0007669"/>
    <property type="project" value="UniProtKB-UniRule"/>
</dbReference>
<comment type="subcellular location">
    <subcellularLocation>
        <location evidence="9">Cytoplasm</location>
    </subcellularLocation>
    <subcellularLocation>
        <location evidence="9">Nucleus</location>
    </subcellularLocation>
</comment>
<keyword evidence="4" id="KW-0677">Repeat</keyword>
<protein>
    <recommendedName>
        <fullName evidence="9">Deoxyhypusine hydroxylase</fullName>
        <shortName evidence="9">DOHH</shortName>
        <ecNumber evidence="9">1.14.99.29</ecNumber>
    </recommendedName>
    <alternativeName>
        <fullName evidence="9">Deoxyhypusine dioxygenase</fullName>
    </alternativeName>
    <alternativeName>
        <fullName evidence="9">Deoxyhypusine monooxygenase</fullName>
    </alternativeName>
</protein>
<proteinExistence type="inferred from homology"/>
<feature type="binding site" evidence="9">
    <location>
        <position position="95"/>
    </location>
    <ligand>
        <name>Fe cation</name>
        <dbReference type="ChEBI" id="CHEBI:24875"/>
        <label>1</label>
    </ligand>
</feature>
<feature type="binding site" evidence="9">
    <location>
        <position position="62"/>
    </location>
    <ligand>
        <name>Fe cation</name>
        <dbReference type="ChEBI" id="CHEBI:24875"/>
        <label>1</label>
    </ligand>
</feature>
<keyword evidence="6 9" id="KW-0408">Iron</keyword>
<name>A0A0D7BBV6_9AGAR</name>
<dbReference type="InterPro" id="IPR027517">
    <property type="entry name" value="Deoxyhypusine_hydroxylase"/>
</dbReference>
<dbReference type="GO" id="GO:0005737">
    <property type="term" value="C:cytoplasm"/>
    <property type="evidence" value="ECO:0007669"/>
    <property type="project" value="UniProtKB-SubCell"/>
</dbReference>
<keyword evidence="7 9" id="KW-0503">Monooxygenase</keyword>
<organism evidence="10 11">
    <name type="scientific">Cylindrobasidium torrendii FP15055 ss-10</name>
    <dbReference type="NCBI Taxonomy" id="1314674"/>
    <lineage>
        <taxon>Eukaryota</taxon>
        <taxon>Fungi</taxon>
        <taxon>Dikarya</taxon>
        <taxon>Basidiomycota</taxon>
        <taxon>Agaricomycotina</taxon>
        <taxon>Agaricomycetes</taxon>
        <taxon>Agaricomycetidae</taxon>
        <taxon>Agaricales</taxon>
        <taxon>Marasmiineae</taxon>
        <taxon>Physalacriaceae</taxon>
        <taxon>Cylindrobasidium</taxon>
    </lineage>
</organism>
<dbReference type="STRING" id="1314674.A0A0D7BBV6"/>
<evidence type="ECO:0000256" key="2">
    <source>
        <dbReference type="ARBA" id="ARBA00005041"/>
    </source>
</evidence>
<comment type="function">
    <text evidence="9">Catalyzes the hydroxylation of the N(6)-(4-aminobutyl)-L-lysine intermediate to form hypusine, an essential post-translational modification only found in mature eIF-5A factor.</text>
</comment>
<evidence type="ECO:0000256" key="6">
    <source>
        <dbReference type="ARBA" id="ARBA00023004"/>
    </source>
</evidence>
<feature type="binding site" evidence="9">
    <location>
        <position position="235"/>
    </location>
    <ligand>
        <name>Fe cation</name>
        <dbReference type="ChEBI" id="CHEBI:24875"/>
        <label>2</label>
    </ligand>
</feature>
<reference evidence="10 11" key="1">
    <citation type="journal article" date="2015" name="Fungal Genet. Biol.">
        <title>Evolution of novel wood decay mechanisms in Agaricales revealed by the genome sequences of Fistulina hepatica and Cylindrobasidium torrendii.</title>
        <authorList>
            <person name="Floudas D."/>
            <person name="Held B.W."/>
            <person name="Riley R."/>
            <person name="Nagy L.G."/>
            <person name="Koehler G."/>
            <person name="Ransdell A.S."/>
            <person name="Younus H."/>
            <person name="Chow J."/>
            <person name="Chiniquy J."/>
            <person name="Lipzen A."/>
            <person name="Tritt A."/>
            <person name="Sun H."/>
            <person name="Haridas S."/>
            <person name="LaButti K."/>
            <person name="Ohm R.A."/>
            <person name="Kues U."/>
            <person name="Blanchette R.A."/>
            <person name="Grigoriev I.V."/>
            <person name="Minto R.E."/>
            <person name="Hibbett D.S."/>
        </authorList>
    </citation>
    <scope>NUCLEOTIDE SEQUENCE [LARGE SCALE GENOMIC DNA]</scope>
    <source>
        <strain evidence="10 11">FP15055 ss-10</strain>
    </source>
</reference>
<comment type="catalytic activity">
    <reaction evidence="1 9">
        <text>[eIF5A protein]-deoxyhypusine + AH2 + O2 = [eIF5A protein]-hypusine + A + H2O</text>
        <dbReference type="Rhea" id="RHEA:14101"/>
        <dbReference type="Rhea" id="RHEA-COMP:10144"/>
        <dbReference type="Rhea" id="RHEA-COMP:12592"/>
        <dbReference type="ChEBI" id="CHEBI:13193"/>
        <dbReference type="ChEBI" id="CHEBI:15377"/>
        <dbReference type="ChEBI" id="CHEBI:15379"/>
        <dbReference type="ChEBI" id="CHEBI:17499"/>
        <dbReference type="ChEBI" id="CHEBI:82657"/>
        <dbReference type="ChEBI" id="CHEBI:91175"/>
        <dbReference type="EC" id="1.14.99.29"/>
    </reaction>
</comment>
<dbReference type="AlphaFoldDB" id="A0A0D7BBV6"/>
<evidence type="ECO:0000256" key="3">
    <source>
        <dbReference type="ARBA" id="ARBA00022723"/>
    </source>
</evidence>
<comment type="cofactor">
    <cofactor evidence="9">
        <name>Fe(2+)</name>
        <dbReference type="ChEBI" id="CHEBI:29033"/>
    </cofactor>
    <text evidence="9">Binds 2 Fe(2+) ions per subunit.</text>
</comment>
<evidence type="ECO:0000313" key="10">
    <source>
        <dbReference type="EMBL" id="KIY68017.1"/>
    </source>
</evidence>
<feature type="binding site" evidence="9">
    <location>
        <position position="269"/>
    </location>
    <ligand>
        <name>Fe cation</name>
        <dbReference type="ChEBI" id="CHEBI:24875"/>
        <label>2</label>
    </ligand>
</feature>
<evidence type="ECO:0000256" key="4">
    <source>
        <dbReference type="ARBA" id="ARBA00022737"/>
    </source>
</evidence>
<dbReference type="EC" id="1.14.99.29" evidence="9"/>
<dbReference type="EMBL" id="KN880512">
    <property type="protein sequence ID" value="KIY68017.1"/>
    <property type="molecule type" value="Genomic_DNA"/>
</dbReference>
<keyword evidence="8 9" id="KW-0386">Hypusine biosynthesis</keyword>
<dbReference type="SMART" id="SM00567">
    <property type="entry name" value="EZ_HEAT"/>
    <property type="match status" value="6"/>
</dbReference>
<evidence type="ECO:0000256" key="5">
    <source>
        <dbReference type="ARBA" id="ARBA00023002"/>
    </source>
</evidence>
<dbReference type="GO" id="GO:0005634">
    <property type="term" value="C:nucleus"/>
    <property type="evidence" value="ECO:0007669"/>
    <property type="project" value="UniProtKB-SubCell"/>
</dbReference>
<dbReference type="UniPathway" id="UPA00354"/>
<evidence type="ECO:0000256" key="7">
    <source>
        <dbReference type="ARBA" id="ARBA00023033"/>
    </source>
</evidence>
<keyword evidence="9" id="KW-0539">Nucleus</keyword>
<feature type="binding site" evidence="9">
    <location>
        <position position="63"/>
    </location>
    <ligand>
        <name>Fe cation</name>
        <dbReference type="ChEBI" id="CHEBI:24875"/>
        <label>1</label>
    </ligand>
</feature>
<dbReference type="SUPFAM" id="SSF48371">
    <property type="entry name" value="ARM repeat"/>
    <property type="match status" value="1"/>
</dbReference>
<dbReference type="GO" id="GO:0046872">
    <property type="term" value="F:metal ion binding"/>
    <property type="evidence" value="ECO:0007669"/>
    <property type="project" value="UniProtKB-KW"/>
</dbReference>
<feature type="binding site" evidence="9">
    <location>
        <position position="96"/>
    </location>
    <ligand>
        <name>Fe cation</name>
        <dbReference type="ChEBI" id="CHEBI:24875"/>
        <label>1</label>
    </ligand>
</feature>
<dbReference type="OrthoDB" id="421002at2759"/>
<accession>A0A0D7BBV6</accession>
<sequence length="331" mass="36486">MASISVSSAELAALEATLLNTSGTVALHDRFRALFTLKALKTQEAVEIIAKGFQDESALLKHELAYCLGQSRKPSVLPYLQDVLANVKEDPMVRHEAAEAMGAIGEMESIHFLEKYLHDDNVSVRETAELAIDRIKWDNSEEGKRHLKETEADDFIPTYTSIDPAPPTSGLLSGAPKPQDLSHASIDALKTKLLDTSLPLFDRYRAMFALRNIGNAEAVDALAAGFADQSALFKHEIAFVFGQLLSPHSIPCLVKVLDDNNESEMVRHEAAEALGGIATPEVLPHLREWLKREDAPRVVRESCQVALDMYEYENSDQFQYANALETVQAAA</sequence>
<dbReference type="FunFam" id="1.25.10.10:FF:000099">
    <property type="entry name" value="Deoxyhypusine hydroxylase"/>
    <property type="match status" value="1"/>
</dbReference>
<evidence type="ECO:0000256" key="9">
    <source>
        <dbReference type="HAMAP-Rule" id="MF_03101"/>
    </source>
</evidence>
<dbReference type="InterPro" id="IPR004155">
    <property type="entry name" value="PBS_lyase_HEAT"/>
</dbReference>
<dbReference type="Proteomes" id="UP000054007">
    <property type="component" value="Unassembled WGS sequence"/>
</dbReference>
<keyword evidence="11" id="KW-1185">Reference proteome</keyword>
<dbReference type="PANTHER" id="PTHR12697:SF5">
    <property type="entry name" value="DEOXYHYPUSINE HYDROXYLASE"/>
    <property type="match status" value="1"/>
</dbReference>
<gene>
    <name evidence="9" type="primary">LIA1</name>
    <name evidence="10" type="ORF">CYLTODRAFT_396134</name>
</gene>
<keyword evidence="3 9" id="KW-0479">Metal-binding</keyword>
<feature type="binding site" evidence="9">
    <location>
        <position position="236"/>
    </location>
    <ligand>
        <name>Fe cation</name>
        <dbReference type="ChEBI" id="CHEBI:24875"/>
        <label>2</label>
    </ligand>
</feature>
<comment type="similarity">
    <text evidence="9">Belongs to the deoxyhypusine hydroxylase family.</text>
</comment>
<evidence type="ECO:0000256" key="1">
    <source>
        <dbReference type="ARBA" id="ARBA00000068"/>
    </source>
</evidence>
<dbReference type="InterPro" id="IPR016024">
    <property type="entry name" value="ARM-type_fold"/>
</dbReference>
<dbReference type="HAMAP" id="MF_03101">
    <property type="entry name" value="Deoxyhypusine_hydroxylase"/>
    <property type="match status" value="1"/>
</dbReference>
<dbReference type="InterPro" id="IPR011989">
    <property type="entry name" value="ARM-like"/>
</dbReference>
<comment type="pathway">
    <text evidence="2 9">Protein modification; eIF5A hypusination.</text>
</comment>
<dbReference type="PANTHER" id="PTHR12697">
    <property type="entry name" value="PBS LYASE HEAT-LIKE PROTEIN"/>
    <property type="match status" value="1"/>
</dbReference>
<keyword evidence="9" id="KW-0963">Cytoplasm</keyword>
<evidence type="ECO:0000313" key="11">
    <source>
        <dbReference type="Proteomes" id="UP000054007"/>
    </source>
</evidence>